<dbReference type="Proteomes" id="UP000887576">
    <property type="component" value="Unplaced"/>
</dbReference>
<dbReference type="WBParaSite" id="JU765_v2.g17067.t1">
    <property type="protein sequence ID" value="JU765_v2.g17067.t1"/>
    <property type="gene ID" value="JU765_v2.g17067"/>
</dbReference>
<evidence type="ECO:0000313" key="2">
    <source>
        <dbReference type="WBParaSite" id="JU765_v2.g17067.t1"/>
    </source>
</evidence>
<sequence length="209" mass="24457">MFGFWLITVFCLLQNCNGQFEETPEDFRAIAAYCPYRPPPGYADIYLDRFQETVSVKNMTEFTCNTEIAKMYEMKIIKASAKNFSESEPCGFWIPGGTQVQFIHASVTNPDASVVVREGCKFPQLHFRSAAITDFRMKESPVIQRNFGHLELVNFTENDYVLFRFKRAYPLDQMKKYTFLRKVKQEFNTSKTPEFHIFEHDNPEISRSF</sequence>
<reference evidence="2" key="1">
    <citation type="submission" date="2022-11" db="UniProtKB">
        <authorList>
            <consortium name="WormBaseParasite"/>
        </authorList>
    </citation>
    <scope>IDENTIFICATION</scope>
</reference>
<proteinExistence type="predicted"/>
<accession>A0AC34QJV9</accession>
<protein>
    <submittedName>
        <fullName evidence="2">Uncharacterized protein</fullName>
    </submittedName>
</protein>
<organism evidence="1 2">
    <name type="scientific">Panagrolaimus sp. JU765</name>
    <dbReference type="NCBI Taxonomy" id="591449"/>
    <lineage>
        <taxon>Eukaryota</taxon>
        <taxon>Metazoa</taxon>
        <taxon>Ecdysozoa</taxon>
        <taxon>Nematoda</taxon>
        <taxon>Chromadorea</taxon>
        <taxon>Rhabditida</taxon>
        <taxon>Tylenchina</taxon>
        <taxon>Panagrolaimomorpha</taxon>
        <taxon>Panagrolaimoidea</taxon>
        <taxon>Panagrolaimidae</taxon>
        <taxon>Panagrolaimus</taxon>
    </lineage>
</organism>
<name>A0AC34QJV9_9BILA</name>
<evidence type="ECO:0000313" key="1">
    <source>
        <dbReference type="Proteomes" id="UP000887576"/>
    </source>
</evidence>